<dbReference type="Pfam" id="PF04186">
    <property type="entry name" value="FxsA"/>
    <property type="match status" value="1"/>
</dbReference>
<dbReference type="Proteomes" id="UP000711995">
    <property type="component" value="Unassembled WGS sequence"/>
</dbReference>
<dbReference type="AlphaFoldDB" id="A0A968KW78"/>
<feature type="transmembrane region" description="Helical" evidence="1">
    <location>
        <begin position="48"/>
        <end position="70"/>
    </location>
</feature>
<keyword evidence="1" id="KW-1133">Transmembrane helix</keyword>
<feature type="transmembrane region" description="Helical" evidence="1">
    <location>
        <begin position="98"/>
        <end position="123"/>
    </location>
</feature>
<reference evidence="2 3" key="1">
    <citation type="submission" date="2020-03" db="EMBL/GenBank/DDBJ databases">
        <title>Spirochaetal bacteria isolated from arthropods constitute a novel genus Entomospira genus novum within the order Spirochaetales.</title>
        <authorList>
            <person name="Grana-Miraglia L."/>
            <person name="Sikutova S."/>
            <person name="Fingerle V."/>
            <person name="Sing A."/>
            <person name="Castillo-Ramirez S."/>
            <person name="Margos G."/>
            <person name="Rudolf I."/>
        </authorList>
    </citation>
    <scope>NUCLEOTIDE SEQUENCE [LARGE SCALE GENOMIC DNA]</scope>
    <source>
        <strain evidence="2 3">BR193</strain>
    </source>
</reference>
<comment type="caution">
    <text evidence="2">The sequence shown here is derived from an EMBL/GenBank/DDBJ whole genome shotgun (WGS) entry which is preliminary data.</text>
</comment>
<accession>A0A968KW78</accession>
<protein>
    <submittedName>
        <fullName evidence="2">FxsA family protein</fullName>
    </submittedName>
</protein>
<dbReference type="GO" id="GO:0016020">
    <property type="term" value="C:membrane"/>
    <property type="evidence" value="ECO:0007669"/>
    <property type="project" value="InterPro"/>
</dbReference>
<keyword evidence="1" id="KW-0812">Transmembrane</keyword>
<proteinExistence type="predicted"/>
<sequence length="152" mass="17950">MNRLGLFLSDMLLYSERRSAFLEWLLFVSLFFIFDFLLNIFLMNVIGFFNLITLLLVLHFSYFIWLKAVLSKDGDKIQRMLRDGRYDERQFKVFLSRFIPAIFLLSPGVGGMGIGFILVFILARPLGALMTYRAKIDWQSVYEILRLEQERV</sequence>
<dbReference type="EMBL" id="JAATLJ010000001">
    <property type="protein sequence ID" value="NIZ40560.1"/>
    <property type="molecule type" value="Genomic_DNA"/>
</dbReference>
<keyword evidence="3" id="KW-1185">Reference proteome</keyword>
<dbReference type="RefSeq" id="WP_167700152.1">
    <property type="nucleotide sequence ID" value="NZ_CP118174.1"/>
</dbReference>
<name>A0A968KW78_9SPIO</name>
<keyword evidence="1" id="KW-0472">Membrane</keyword>
<evidence type="ECO:0000313" key="2">
    <source>
        <dbReference type="EMBL" id="NIZ40560.1"/>
    </source>
</evidence>
<dbReference type="InterPro" id="IPR007313">
    <property type="entry name" value="FxsA"/>
</dbReference>
<feature type="transmembrane region" description="Helical" evidence="1">
    <location>
        <begin position="21"/>
        <end position="42"/>
    </location>
</feature>
<evidence type="ECO:0000256" key="1">
    <source>
        <dbReference type="SAM" id="Phobius"/>
    </source>
</evidence>
<evidence type="ECO:0000313" key="3">
    <source>
        <dbReference type="Proteomes" id="UP000711995"/>
    </source>
</evidence>
<organism evidence="2 3">
    <name type="scientific">Entomospira entomophila</name>
    <dbReference type="NCBI Taxonomy" id="2719988"/>
    <lineage>
        <taxon>Bacteria</taxon>
        <taxon>Pseudomonadati</taxon>
        <taxon>Spirochaetota</taxon>
        <taxon>Spirochaetia</taxon>
        <taxon>Spirochaetales</taxon>
        <taxon>Spirochaetaceae</taxon>
        <taxon>Entomospira</taxon>
    </lineage>
</organism>
<gene>
    <name evidence="2" type="ORF">HCT14_03410</name>
</gene>